<organism evidence="1 2">
    <name type="scientific">Pyropia yezoensis</name>
    <name type="common">Susabi-nori</name>
    <name type="synonym">Porphyra yezoensis</name>
    <dbReference type="NCBI Taxonomy" id="2788"/>
    <lineage>
        <taxon>Eukaryota</taxon>
        <taxon>Rhodophyta</taxon>
        <taxon>Bangiophyceae</taxon>
        <taxon>Bangiales</taxon>
        <taxon>Bangiaceae</taxon>
        <taxon>Pyropia</taxon>
    </lineage>
</organism>
<reference evidence="1" key="1">
    <citation type="submission" date="2019-11" db="EMBL/GenBank/DDBJ databases">
        <title>Nori genome reveals adaptations in red seaweeds to the harsh intertidal environment.</title>
        <authorList>
            <person name="Wang D."/>
            <person name="Mao Y."/>
        </authorList>
    </citation>
    <scope>NUCLEOTIDE SEQUENCE</scope>
    <source>
        <tissue evidence="1">Gametophyte</tissue>
    </source>
</reference>
<name>A0ACC3CCA0_PYRYE</name>
<keyword evidence="2" id="KW-1185">Reference proteome</keyword>
<sequence>MAFVSAVAFFTAARRAPALCARSSAFVAPAARRSTLPRRAFAAAAAPPTTMTIKEGDTLPVDGVKLMTLGADGPSPVDIAPYFKGKKTVVFAIPGCFTSTCQKSHFPSFAGDNAAALKAKGVDEIVCVAVNDPFVCDAFAKVMNTPEITLLGDGNAAWVKSMGLEADLGAFGGIRSSRWSMYVDDGVVKKAFLEGGPGYTNISGGAHMIENL</sequence>
<protein>
    <submittedName>
        <fullName evidence="1">Uncharacterized protein</fullName>
    </submittedName>
</protein>
<accession>A0ACC3CCA0</accession>
<dbReference type="EMBL" id="CM020620">
    <property type="protein sequence ID" value="KAK1867590.1"/>
    <property type="molecule type" value="Genomic_DNA"/>
</dbReference>
<dbReference type="Proteomes" id="UP000798662">
    <property type="component" value="Chromosome 3"/>
</dbReference>
<proteinExistence type="predicted"/>
<comment type="caution">
    <text evidence="1">The sequence shown here is derived from an EMBL/GenBank/DDBJ whole genome shotgun (WGS) entry which is preliminary data.</text>
</comment>
<gene>
    <name evidence="1" type="ORF">I4F81_010096</name>
</gene>
<evidence type="ECO:0000313" key="1">
    <source>
        <dbReference type="EMBL" id="KAK1867590.1"/>
    </source>
</evidence>
<evidence type="ECO:0000313" key="2">
    <source>
        <dbReference type="Proteomes" id="UP000798662"/>
    </source>
</evidence>